<dbReference type="Gene3D" id="3.40.50.300">
    <property type="entry name" value="P-loop containing nucleotide triphosphate hydrolases"/>
    <property type="match status" value="1"/>
</dbReference>
<evidence type="ECO:0000313" key="2">
    <source>
        <dbReference type="EMBL" id="MBF9236609.1"/>
    </source>
</evidence>
<protein>
    <submittedName>
        <fullName evidence="2">DUF3732 domain-containing protein</fullName>
    </submittedName>
</protein>
<organism evidence="2 3">
    <name type="scientific">Hymenobacter jeongseonensis</name>
    <dbReference type="NCBI Taxonomy" id="2791027"/>
    <lineage>
        <taxon>Bacteria</taxon>
        <taxon>Pseudomonadati</taxon>
        <taxon>Bacteroidota</taxon>
        <taxon>Cytophagia</taxon>
        <taxon>Cytophagales</taxon>
        <taxon>Hymenobacteraceae</taxon>
        <taxon>Hymenobacter</taxon>
    </lineage>
</organism>
<name>A0ABS0IE28_9BACT</name>
<dbReference type="InterPro" id="IPR022205">
    <property type="entry name" value="DUF3732"/>
</dbReference>
<gene>
    <name evidence="2" type="ORF">I2I05_04295</name>
</gene>
<dbReference type="EMBL" id="JADQDQ010000002">
    <property type="protein sequence ID" value="MBF9236609.1"/>
    <property type="molecule type" value="Genomic_DNA"/>
</dbReference>
<sequence length="629" mass="71470">MKFVINKIILWLANGQRRDLDFLPNKVNLVTGDSSTGKSTILRIVDYCLCKSSTPSKIAEEVINENTDWYGINLSINGKAYTIARSKIKEGVLSSEYYFSSTGEIPVKPETNISEPELKKILEGEFSIDSSLVIPYGGKTLKAGAKISFRYFLLFNTQSDNVIINEEQFFDKVNNPRYKEALDRIFGLALESTSPEGVLIAERLSKLTKDQIAVERKEDMFSKQRGVFQGNIIELISKAQDSGLIESGLPTINEGVNVLNNIVQNYMSSYRKENIIEIENLQRQKRDINRRLKNIEFFENSYNEYLETVKVNVDSLAPVSILKANLSDLVFAPSVVRIFESLEGRLSKLKADLIQKKPFAANLSDEKATLNKSLSELEEKISLYPTKSPDFVDEAQRLMLIGEIKAKLELYTQVVDEIDFSAQIEDIQSEISELQGKQRNLTDNAGLIIDLLQEQIQKYVSNSISLGVYQTYKAFFNEKDKILQLRKPGAITISDVGSSSNHLFLHLCLFLGLHDFFLQRKSKYIPQFLILDQLSRPYYEEAIRKSTATGNTADIKLEDAIIESDDQIKLREAFRMLDNFIEYAVKEKESSFQFIVLEHVSPAFINEMGLQHFHIVDNFRNGNALIPLA</sequence>
<keyword evidence="1" id="KW-0175">Coiled coil</keyword>
<feature type="coiled-coil region" evidence="1">
    <location>
        <begin position="271"/>
        <end position="298"/>
    </location>
</feature>
<dbReference type="SUPFAM" id="SSF52540">
    <property type="entry name" value="P-loop containing nucleoside triphosphate hydrolases"/>
    <property type="match status" value="1"/>
</dbReference>
<dbReference type="Pfam" id="PF12532">
    <property type="entry name" value="DUF3732"/>
    <property type="match status" value="1"/>
</dbReference>
<proteinExistence type="predicted"/>
<dbReference type="InterPro" id="IPR027417">
    <property type="entry name" value="P-loop_NTPase"/>
</dbReference>
<comment type="caution">
    <text evidence="2">The sequence shown here is derived from an EMBL/GenBank/DDBJ whole genome shotgun (WGS) entry which is preliminary data.</text>
</comment>
<evidence type="ECO:0000313" key="3">
    <source>
        <dbReference type="Proteomes" id="UP000597617"/>
    </source>
</evidence>
<dbReference type="RefSeq" id="WP_196281001.1">
    <property type="nucleotide sequence ID" value="NZ_JADQDQ010000002.1"/>
</dbReference>
<keyword evidence="3" id="KW-1185">Reference proteome</keyword>
<reference evidence="2 3" key="1">
    <citation type="submission" date="2020-11" db="EMBL/GenBank/DDBJ databases">
        <authorList>
            <person name="Kim M.K."/>
        </authorList>
    </citation>
    <scope>NUCLEOTIDE SEQUENCE [LARGE SCALE GENOMIC DNA]</scope>
    <source>
        <strain evidence="2 3">BT683</strain>
    </source>
</reference>
<evidence type="ECO:0000256" key="1">
    <source>
        <dbReference type="SAM" id="Coils"/>
    </source>
</evidence>
<accession>A0ABS0IE28</accession>
<dbReference type="Proteomes" id="UP000597617">
    <property type="component" value="Unassembled WGS sequence"/>
</dbReference>